<feature type="non-terminal residue" evidence="3">
    <location>
        <position position="527"/>
    </location>
</feature>
<dbReference type="Proteomes" id="UP001197093">
    <property type="component" value="Unassembled WGS sequence"/>
</dbReference>
<dbReference type="EMBL" id="JAHCVI010000003">
    <property type="protein sequence ID" value="KAG7287792.1"/>
    <property type="molecule type" value="Genomic_DNA"/>
</dbReference>
<accession>A0AAD4HXB1</accession>
<dbReference type="AlphaFoldDB" id="A0AAD4HXB1"/>
<evidence type="ECO:0000313" key="4">
    <source>
        <dbReference type="Proteomes" id="UP001197093"/>
    </source>
</evidence>
<feature type="compositionally biased region" description="Low complexity" evidence="1">
    <location>
        <begin position="107"/>
        <end position="120"/>
    </location>
</feature>
<feature type="region of interest" description="Disordered" evidence="1">
    <location>
        <begin position="389"/>
        <end position="435"/>
    </location>
</feature>
<keyword evidence="2" id="KW-0812">Transmembrane</keyword>
<feature type="region of interest" description="Disordered" evidence="1">
    <location>
        <begin position="473"/>
        <end position="527"/>
    </location>
</feature>
<feature type="region of interest" description="Disordered" evidence="1">
    <location>
        <begin position="26"/>
        <end position="131"/>
    </location>
</feature>
<evidence type="ECO:0000256" key="2">
    <source>
        <dbReference type="SAM" id="Phobius"/>
    </source>
</evidence>
<feature type="compositionally biased region" description="Low complexity" evidence="1">
    <location>
        <begin position="473"/>
        <end position="490"/>
    </location>
</feature>
<feature type="transmembrane region" description="Helical" evidence="2">
    <location>
        <begin position="283"/>
        <end position="306"/>
    </location>
</feature>
<sequence length="527" mass="55150">PSARKPFGPRTLNILFKSLRTVSIPSQWLGSQPGGAQSPASQPTSTQLPGSQPADGQPVGGQPPASQTPDPQTPVAESPGAQPPVSQPPGAEPPVSQIPDPQPPVSGPASSQSSDPQAPDNPLPATRFAGPQFTGSGTLLKDECATAQYTFIDYGPTVSYAPFIGCMSDRPECCPFTPATTTQGVSATSTGAYPQPKNAKDAIVNKCPVDYYSIRGSCCPSAFTPFTTALGGVTPCYSTLPASTTTTSPATKVLEPRATKPTVTVTGTIFALQYAVLDDGRPLSAGGIAGVLVGWSIFAGMLGWAFRLERRRRRRNAKIQRLKEELHSAFEVGTSVVPTARPVAAGAVVAASDRPSLGATHVHLYGGGQPRAFRGPAWAADLPSSGSASVSASASASMPDLLAGVNRGPQGRRRPNYPRPRPMVPSSPQQSFRTPLWEQMALRDEVRRAAWAGPLRTAAANAAATATPAILEEPLLPQFPQSPEPLSSSSSERRRGPIMGRSRAAYRLQWDEGPAGGSGSDKSVFWK</sequence>
<keyword evidence="4" id="KW-1185">Reference proteome</keyword>
<keyword evidence="2" id="KW-1133">Transmembrane helix</keyword>
<reference evidence="3" key="1">
    <citation type="submission" date="2023-02" db="EMBL/GenBank/DDBJ databases">
        <authorList>
            <person name="Palmer J.M."/>
        </authorList>
    </citation>
    <scope>NUCLEOTIDE SEQUENCE</scope>
    <source>
        <strain evidence="3">FW57</strain>
    </source>
</reference>
<name>A0AAD4HXB1_9PEZI</name>
<feature type="compositionally biased region" description="Pro residues" evidence="1">
    <location>
        <begin position="81"/>
        <end position="92"/>
    </location>
</feature>
<comment type="caution">
    <text evidence="3">The sequence shown here is derived from an EMBL/GenBank/DDBJ whole genome shotgun (WGS) entry which is preliminary data.</text>
</comment>
<organism evidence="3 4">
    <name type="scientific">Staphylotrichum longicolle</name>
    <dbReference type="NCBI Taxonomy" id="669026"/>
    <lineage>
        <taxon>Eukaryota</taxon>
        <taxon>Fungi</taxon>
        <taxon>Dikarya</taxon>
        <taxon>Ascomycota</taxon>
        <taxon>Pezizomycotina</taxon>
        <taxon>Sordariomycetes</taxon>
        <taxon>Sordariomycetidae</taxon>
        <taxon>Sordariales</taxon>
        <taxon>Chaetomiaceae</taxon>
        <taxon>Staphylotrichum</taxon>
    </lineage>
</organism>
<keyword evidence="2" id="KW-0472">Membrane</keyword>
<evidence type="ECO:0000313" key="3">
    <source>
        <dbReference type="EMBL" id="KAG7287792.1"/>
    </source>
</evidence>
<protein>
    <submittedName>
        <fullName evidence="3">Uncharacterized protein</fullName>
    </submittedName>
</protein>
<proteinExistence type="predicted"/>
<evidence type="ECO:0000256" key="1">
    <source>
        <dbReference type="SAM" id="MobiDB-lite"/>
    </source>
</evidence>
<gene>
    <name evidence="3" type="ORF">NEMBOFW57_007307</name>
</gene>
<feature type="compositionally biased region" description="Polar residues" evidence="1">
    <location>
        <begin position="26"/>
        <end position="50"/>
    </location>
</feature>